<dbReference type="InterPro" id="IPR007230">
    <property type="entry name" value="Nup98_auto-Pept-S59_dom"/>
</dbReference>
<evidence type="ECO:0000313" key="2">
    <source>
        <dbReference type="EMBL" id="CAF4656466.1"/>
    </source>
</evidence>
<feature type="non-terminal residue" evidence="2">
    <location>
        <position position="1"/>
    </location>
</feature>
<dbReference type="Proteomes" id="UP000681967">
    <property type="component" value="Unassembled WGS sequence"/>
</dbReference>
<dbReference type="Proteomes" id="UP000676336">
    <property type="component" value="Unassembled WGS sequence"/>
</dbReference>
<dbReference type="PROSITE" id="PS51434">
    <property type="entry name" value="NUP_C"/>
    <property type="match status" value="1"/>
</dbReference>
<dbReference type="Proteomes" id="UP000681720">
    <property type="component" value="Unassembled WGS sequence"/>
</dbReference>
<organism evidence="2 5">
    <name type="scientific">Rotaria magnacalcarata</name>
    <dbReference type="NCBI Taxonomy" id="392030"/>
    <lineage>
        <taxon>Eukaryota</taxon>
        <taxon>Metazoa</taxon>
        <taxon>Spiralia</taxon>
        <taxon>Gnathifera</taxon>
        <taxon>Rotifera</taxon>
        <taxon>Eurotatoria</taxon>
        <taxon>Bdelloidea</taxon>
        <taxon>Philodinida</taxon>
        <taxon>Philodinidae</taxon>
        <taxon>Rotaria</taxon>
    </lineage>
</organism>
<dbReference type="SUPFAM" id="SSF82215">
    <property type="entry name" value="C-terminal autoproteolytic domain of nucleoporin nup98"/>
    <property type="match status" value="1"/>
</dbReference>
<name>A0A8S3A6K6_9BILA</name>
<dbReference type="Gene3D" id="3.30.1610.10">
    <property type="entry name" value="Peptidase S59, nucleoporin"/>
    <property type="match status" value="1"/>
</dbReference>
<reference evidence="2" key="1">
    <citation type="submission" date="2021-02" db="EMBL/GenBank/DDBJ databases">
        <authorList>
            <person name="Nowell W R."/>
        </authorList>
    </citation>
    <scope>NUCLEOTIDE SEQUENCE</scope>
</reference>
<dbReference type="GO" id="GO:0017056">
    <property type="term" value="F:structural constituent of nuclear pore"/>
    <property type="evidence" value="ECO:0007669"/>
    <property type="project" value="InterPro"/>
</dbReference>
<feature type="domain" description="Peptidase S59" evidence="1">
    <location>
        <begin position="1"/>
        <end position="33"/>
    </location>
</feature>
<evidence type="ECO:0000313" key="4">
    <source>
        <dbReference type="EMBL" id="CAF4979070.1"/>
    </source>
</evidence>
<comment type="caution">
    <text evidence="2">The sequence shown here is derived from an EMBL/GenBank/DDBJ whole genome shotgun (WGS) entry which is preliminary data.</text>
</comment>
<dbReference type="Pfam" id="PF04096">
    <property type="entry name" value="Nucleoporin2"/>
    <property type="match status" value="1"/>
</dbReference>
<feature type="non-terminal residue" evidence="2">
    <location>
        <position position="80"/>
    </location>
</feature>
<dbReference type="InterPro" id="IPR036903">
    <property type="entry name" value="Nup98_auto-Pept-S59_dom_sf"/>
</dbReference>
<dbReference type="GO" id="GO:0005643">
    <property type="term" value="C:nuclear pore"/>
    <property type="evidence" value="ECO:0007669"/>
    <property type="project" value="InterPro"/>
</dbReference>
<dbReference type="AlphaFoldDB" id="A0A8S3A6K6"/>
<evidence type="ECO:0000313" key="3">
    <source>
        <dbReference type="EMBL" id="CAF4925067.1"/>
    </source>
</evidence>
<evidence type="ECO:0000259" key="1">
    <source>
        <dbReference type="PROSITE" id="PS51434"/>
    </source>
</evidence>
<evidence type="ECO:0000313" key="5">
    <source>
        <dbReference type="Proteomes" id="UP000681967"/>
    </source>
</evidence>
<dbReference type="EMBL" id="CAJOBH010110007">
    <property type="protein sequence ID" value="CAF4656466.1"/>
    <property type="molecule type" value="Genomic_DNA"/>
</dbReference>
<proteinExistence type="predicted"/>
<dbReference type="EMBL" id="CAJOBJ010182912">
    <property type="protein sequence ID" value="CAF4925067.1"/>
    <property type="molecule type" value="Genomic_DNA"/>
</dbReference>
<accession>A0A8S3A6K6</accession>
<protein>
    <recommendedName>
        <fullName evidence="1">Peptidase S59 domain-containing protein</fullName>
    </recommendedName>
</protein>
<sequence length="80" mass="9185">YSDYLREVTKKFDGEFVNYGIKDGSWTFTVKHFTRYGLDGSEDDFVVVKQPQQQAPKTLNPNFLDQTIALNDTYALSSPK</sequence>
<gene>
    <name evidence="2" type="ORF">BYL167_LOCUS42404</name>
    <name evidence="3" type="ORF">GIL414_LOCUS53012</name>
    <name evidence="4" type="ORF">SMN809_LOCUS55607</name>
</gene>
<dbReference type="EMBL" id="CAJOBI010196891">
    <property type="protein sequence ID" value="CAF4979070.1"/>
    <property type="molecule type" value="Genomic_DNA"/>
</dbReference>